<organism evidence="1 2">
    <name type="scientific">Dioscorea alata</name>
    <name type="common">Purple yam</name>
    <dbReference type="NCBI Taxonomy" id="55571"/>
    <lineage>
        <taxon>Eukaryota</taxon>
        <taxon>Viridiplantae</taxon>
        <taxon>Streptophyta</taxon>
        <taxon>Embryophyta</taxon>
        <taxon>Tracheophyta</taxon>
        <taxon>Spermatophyta</taxon>
        <taxon>Magnoliopsida</taxon>
        <taxon>Liliopsida</taxon>
        <taxon>Dioscoreales</taxon>
        <taxon>Dioscoreaceae</taxon>
        <taxon>Dioscorea</taxon>
    </lineage>
</organism>
<dbReference type="Proteomes" id="UP000827976">
    <property type="component" value="Chromosome 19"/>
</dbReference>
<proteinExistence type="predicted"/>
<protein>
    <submittedName>
        <fullName evidence="1">Heparanase 1 protein</fullName>
        <ecNumber evidence="1">3.2.1.167</ecNumber>
        <ecNumber evidence="1">3.2.1.31</ecNumber>
    </submittedName>
</protein>
<keyword evidence="2" id="KW-1185">Reference proteome</keyword>
<comment type="caution">
    <text evidence="1">The sequence shown here is derived from an EMBL/GenBank/DDBJ whole genome shotgun (WGS) entry which is preliminary data.</text>
</comment>
<name>A0ACB7TWH5_DIOAL</name>
<gene>
    <name evidence="1" type="ORF">IHE45_19G014900</name>
</gene>
<evidence type="ECO:0000313" key="2">
    <source>
        <dbReference type="Proteomes" id="UP000827976"/>
    </source>
</evidence>
<keyword evidence="1" id="KW-0378">Hydrolase</keyword>
<dbReference type="EMBL" id="CM037029">
    <property type="protein sequence ID" value="KAH7652399.1"/>
    <property type="molecule type" value="Genomic_DNA"/>
</dbReference>
<evidence type="ECO:0000313" key="1">
    <source>
        <dbReference type="EMBL" id="KAH7652399.1"/>
    </source>
</evidence>
<dbReference type="EC" id="3.2.1.31" evidence="1"/>
<dbReference type="EC" id="3.2.1.167" evidence="1"/>
<keyword evidence="1" id="KW-0326">Glycosidase</keyword>
<reference evidence="2" key="1">
    <citation type="journal article" date="2022" name="Nat. Commun.">
        <title>Chromosome evolution and the genetic basis of agronomically important traits in greater yam.</title>
        <authorList>
            <person name="Bredeson J.V."/>
            <person name="Lyons J.B."/>
            <person name="Oniyinde I.O."/>
            <person name="Okereke N.R."/>
            <person name="Kolade O."/>
            <person name="Nnabue I."/>
            <person name="Nwadili C.O."/>
            <person name="Hribova E."/>
            <person name="Parker M."/>
            <person name="Nwogha J."/>
            <person name="Shu S."/>
            <person name="Carlson J."/>
            <person name="Kariba R."/>
            <person name="Muthemba S."/>
            <person name="Knop K."/>
            <person name="Barton G.J."/>
            <person name="Sherwood A.V."/>
            <person name="Lopez-Montes A."/>
            <person name="Asiedu R."/>
            <person name="Jamnadass R."/>
            <person name="Muchugi A."/>
            <person name="Goodstein D."/>
            <person name="Egesi C.N."/>
            <person name="Featherston J."/>
            <person name="Asfaw A."/>
            <person name="Simpson G.G."/>
            <person name="Dolezel J."/>
            <person name="Hendre P.S."/>
            <person name="Van Deynze A."/>
            <person name="Kumar P.L."/>
            <person name="Obidiegwu J.E."/>
            <person name="Bhattacharjee R."/>
            <person name="Rokhsar D.S."/>
        </authorList>
    </citation>
    <scope>NUCLEOTIDE SEQUENCE [LARGE SCALE GENOMIC DNA]</scope>
    <source>
        <strain evidence="2">cv. TDa95/00328</strain>
    </source>
</reference>
<sequence>MGFWLPLLLFFASGYGILALESTNVSIIVKGSVSVAETNEHFVCATIDWWPPEKCNYNQCPWGRSSVLNLDINHPFLAAAIQAFNTLRIRVGGSLQDQVVYGVKDLEHPCLPFEKTVGSLFGFSKGCLSMDRWDKINSFFNRTGAIVTFGINALYGRHHVKNHLWGGAWDSSNARDFIEYTISKGYKVDSWEFGNELSGRGIGARVEAEQYGRDLIHFKAILDELYKKSHTQHLLLAPGGFFDEQWYSKLLQVSGSGIVNAMTHHIYNLGPGTDPHLARKILDPQYLNRIADTYKNVQSTIKSHGPWALAWVGEAGGVPNNGGRLVSNTFINSFWYLDQLGMASTYNTKAYCRQTLIGGHYGLLDSDTFIPNPDYYSALLWHRLMGKKVLSVDFNGHPHLRAYAHCRKQKEGVSLLLINLSNNTEYNVAIKNDINANLDTGAHDDKGYSFTDGLKWAVSWIGTTSTVVQTREEYHLTAESGNLQSKTMLLNGTPLQLTEDGGIPPLTPAHVPVASPLIVAPLSIVFVTLPNFEAEACVK</sequence>
<accession>A0ACB7TWH5</accession>